<reference evidence="6 7" key="1">
    <citation type="journal article" date="2015" name="PLoS ONE">
        <title>Rice-Infecting Pseudomonas Genomes Are Highly Accessorized and Harbor Multiple Putative Virulence Mechanisms to Cause Sheath Brown Rot.</title>
        <authorList>
            <person name="Quibod I.L."/>
            <person name="Grande G."/>
            <person name="Oreiro E.G."/>
            <person name="Borja F.N."/>
            <person name="Dossa G.S."/>
            <person name="Mauleon R."/>
            <person name="Cruz C.V."/>
            <person name="Oliva R."/>
        </authorList>
    </citation>
    <scope>NUCLEOTIDE SEQUENCE [LARGE SCALE GENOMIC DNA]</scope>
    <source>
        <strain evidence="6 7">IRRI 6609</strain>
    </source>
</reference>
<comment type="caution">
    <text evidence="6">The sequence shown here is derived from an EMBL/GenBank/DDBJ whole genome shotgun (WGS) entry which is preliminary data.</text>
</comment>
<dbReference type="InterPro" id="IPR036736">
    <property type="entry name" value="ACP-like_sf"/>
</dbReference>
<dbReference type="FunFam" id="3.40.50.980:FF:000001">
    <property type="entry name" value="Non-ribosomal peptide synthetase"/>
    <property type="match status" value="1"/>
</dbReference>
<dbReference type="FunFam" id="3.40.50.12780:FF:000012">
    <property type="entry name" value="Non-ribosomal peptide synthetase"/>
    <property type="match status" value="1"/>
</dbReference>
<dbReference type="CDD" id="cd19544">
    <property type="entry name" value="E-C_NRPS"/>
    <property type="match status" value="2"/>
</dbReference>
<evidence type="ECO:0000313" key="6">
    <source>
        <dbReference type="EMBL" id="KPA87224.1"/>
    </source>
</evidence>
<gene>
    <name evidence="6" type="ORF">PF66_06262</name>
</gene>
<dbReference type="GO" id="GO:0043041">
    <property type="term" value="P:amino acid activation for nonribosomal peptide biosynthetic process"/>
    <property type="evidence" value="ECO:0007669"/>
    <property type="project" value="TreeGrafter"/>
</dbReference>
<evidence type="ECO:0000313" key="7">
    <source>
        <dbReference type="Proteomes" id="UP000037931"/>
    </source>
</evidence>
<dbReference type="InterPro" id="IPR025110">
    <property type="entry name" value="AMP-bd_C"/>
</dbReference>
<dbReference type="FunFam" id="3.30.559.30:FF:000028">
    <property type="entry name" value="Non-ribosomal peptide synthetase OfaC"/>
    <property type="match status" value="1"/>
</dbReference>
<dbReference type="Gene3D" id="3.30.559.30">
    <property type="entry name" value="Nonribosomal peptide synthetase, condensation domain"/>
    <property type="match status" value="2"/>
</dbReference>
<comment type="similarity">
    <text evidence="2">Belongs to the ATP-dependent AMP-binding enzyme family.</text>
</comment>
<dbReference type="Pfam" id="PF13193">
    <property type="entry name" value="AMP-binding_C"/>
    <property type="match status" value="1"/>
</dbReference>
<dbReference type="Gene3D" id="3.30.559.10">
    <property type="entry name" value="Chloramphenicol acetyltransferase-like domain"/>
    <property type="match status" value="2"/>
</dbReference>
<dbReference type="SMART" id="SM00823">
    <property type="entry name" value="PKS_PP"/>
    <property type="match status" value="1"/>
</dbReference>
<dbReference type="InterPro" id="IPR020806">
    <property type="entry name" value="PKS_PP-bd"/>
</dbReference>
<protein>
    <submittedName>
        <fullName evidence="6">Amino acid adenylation enzyme/thioester reductase family protein</fullName>
    </submittedName>
</protein>
<dbReference type="RefSeq" id="WP_152973124.1">
    <property type="nucleotide sequence ID" value="NZ_JSYZ01000041.1"/>
</dbReference>
<dbReference type="InterPro" id="IPR020845">
    <property type="entry name" value="AMP-binding_CS"/>
</dbReference>
<keyword evidence="7" id="KW-1185">Reference proteome</keyword>
<proteinExistence type="inferred from homology"/>
<dbReference type="Pfam" id="PF00668">
    <property type="entry name" value="Condensation"/>
    <property type="match status" value="2"/>
</dbReference>
<dbReference type="InterPro" id="IPR001242">
    <property type="entry name" value="Condensation_dom"/>
</dbReference>
<dbReference type="GO" id="GO:0031177">
    <property type="term" value="F:phosphopantetheine binding"/>
    <property type="evidence" value="ECO:0007669"/>
    <property type="project" value="InterPro"/>
</dbReference>
<evidence type="ECO:0000256" key="3">
    <source>
        <dbReference type="ARBA" id="ARBA00022450"/>
    </source>
</evidence>
<dbReference type="FunFam" id="2.30.38.10:FF:000001">
    <property type="entry name" value="Non-ribosomal peptide synthetase PvdI"/>
    <property type="match status" value="1"/>
</dbReference>
<comment type="cofactor">
    <cofactor evidence="1">
        <name>pantetheine 4'-phosphate</name>
        <dbReference type="ChEBI" id="CHEBI:47942"/>
    </cofactor>
</comment>
<dbReference type="Gene3D" id="1.10.1200.10">
    <property type="entry name" value="ACP-like"/>
    <property type="match status" value="1"/>
</dbReference>
<dbReference type="InterPro" id="IPR023213">
    <property type="entry name" value="CAT-like_dom_sf"/>
</dbReference>
<evidence type="ECO:0000256" key="1">
    <source>
        <dbReference type="ARBA" id="ARBA00001957"/>
    </source>
</evidence>
<dbReference type="PROSITE" id="PS00455">
    <property type="entry name" value="AMP_BINDING"/>
    <property type="match status" value="1"/>
</dbReference>
<dbReference type="PROSITE" id="PS50075">
    <property type="entry name" value="CARRIER"/>
    <property type="match status" value="1"/>
</dbReference>
<dbReference type="PANTHER" id="PTHR45527">
    <property type="entry name" value="NONRIBOSOMAL PEPTIDE SYNTHETASE"/>
    <property type="match status" value="1"/>
</dbReference>
<dbReference type="GO" id="GO:0003824">
    <property type="term" value="F:catalytic activity"/>
    <property type="evidence" value="ECO:0007669"/>
    <property type="project" value="InterPro"/>
</dbReference>
<dbReference type="Pfam" id="PF00501">
    <property type="entry name" value="AMP-binding"/>
    <property type="match status" value="1"/>
</dbReference>
<dbReference type="NCBIfam" id="TIGR01733">
    <property type="entry name" value="AA-adenyl-dom"/>
    <property type="match status" value="1"/>
</dbReference>
<evidence type="ECO:0000256" key="4">
    <source>
        <dbReference type="ARBA" id="ARBA00022553"/>
    </source>
</evidence>
<dbReference type="PANTHER" id="PTHR45527:SF1">
    <property type="entry name" value="FATTY ACID SYNTHASE"/>
    <property type="match status" value="1"/>
</dbReference>
<dbReference type="InterPro" id="IPR009081">
    <property type="entry name" value="PP-bd_ACP"/>
</dbReference>
<organism evidence="6 7">
    <name type="scientific">Pseudomonas asplenii</name>
    <dbReference type="NCBI Taxonomy" id="53407"/>
    <lineage>
        <taxon>Bacteria</taxon>
        <taxon>Pseudomonadati</taxon>
        <taxon>Pseudomonadota</taxon>
        <taxon>Gammaproteobacteria</taxon>
        <taxon>Pseudomonadales</taxon>
        <taxon>Pseudomonadaceae</taxon>
        <taxon>Pseudomonas</taxon>
    </lineage>
</organism>
<dbReference type="FunFam" id="1.10.1200.10:FF:000005">
    <property type="entry name" value="Nonribosomal peptide synthetase 1"/>
    <property type="match status" value="1"/>
</dbReference>
<dbReference type="EMBL" id="JSYZ01000041">
    <property type="protein sequence ID" value="KPA87224.1"/>
    <property type="molecule type" value="Genomic_DNA"/>
</dbReference>
<dbReference type="FunFam" id="3.30.559.10:FF:000064">
    <property type="entry name" value="Non-ribosomal peptide synthetase OfaC"/>
    <property type="match status" value="2"/>
</dbReference>
<evidence type="ECO:0000256" key="2">
    <source>
        <dbReference type="ARBA" id="ARBA00006432"/>
    </source>
</evidence>
<dbReference type="CDD" id="cd12117">
    <property type="entry name" value="A_NRPS_Srf_like"/>
    <property type="match status" value="1"/>
</dbReference>
<evidence type="ECO:0000259" key="5">
    <source>
        <dbReference type="PROSITE" id="PS50075"/>
    </source>
</evidence>
<sequence length="1619" mass="174860">MHFSELMAVLSTHAIGLQLEEDNLVILGDDEGLDSAVFDSLVVHKAELLRLVARNGGEWLSPALRITPQMLPLANLGQAAIDRIVESVPGGAGNVQDIYPLAPLQEGILYHHLAAGQGDPYVLRSLFAAESRERLDDFAQALQAVIDRHDILRTAMVWEGLDEPMQVVLREATLAVEEVALAPGDSDIETRLCERFDPRHYRLDLRQAPLMRLVCAEDRANARWVALLLFHHIAIDHAALELVQYEMQAYLLGEGHALPEAVPYRNYVAQVRLGAGADAHEGFFRDMLADVDEPTLPFGVAEIPGGNPRIEELHLPVDADLSRRLRDQARQLGVSAASLHHLAWARVVGAVSGKSDVVFGTVLMGRMQGGKGADRALGMFINTLPLRVKLEGHAVREGVRTTHARLTALLGHEHASLAQAQRCSGVAAPTPLFSSLLNYRHSATGSQVSAETARAWAGLQSLGGDEQSTYPITLSVDDLGEGFSLAVQTLVEIGAQRIGDYMLAALAALVEALEQAPQTPLQQLEILSAAERQQVLHGFNATARDYPRHSSLVQLFEEQVAAQPDALAAVQGGQALTYRQLNGRANALAQHLAGLGVQPGDRVGLLLERSFDLLAGQLAILKCGAAYVPLDINAPAERQAFMLHDSEARQVLTRGSSEVPEGVRRVDLDLLALATDVPNPQSLSGAESVAYIMYTSGSTGTPKGVLVPHRAVSRLVLNNGYADFNRQDRVAFASNPAFDASTLDVWAPLLNGGCVVVVEQSVLLSLEDFRALLLAQSVSVLWMTAGLFHQYAAGLMGAFAQLRYLIVGGDVLDPSVIARVLAEGAPGHLLNGYGPTEATTFSTTHEITSVGNGAIPIGRPIGNSQVYILDALRQPVSVGVAGELYIGGQGVAKGYLNRPELNATQFIADPFSDQAGALMYRTGDLARWNADGVVEYLGRNDDQVKIRGFRIELGEIEARLAACAGVREALVLARQDESGHKRLVAYLVGEPGNVLSVPALRSELAASLAEYMVPSAFVILESFPLTANGKLDRRALPAPDADAYASREFEAPEGDLETTLAQLWADLLKVERVGRNDHFFELGGHSLLAVSLIERMRQLGLSADVRVLFSQPTLSALAAAVGGGREISVPANLIAQDCARITPDLLPLVSLTQAQIDRVVATVPGGVANVQDIYPLAPLQEGILYHHLAAGQGDPYVLQAQFAFDDHPRLDAFVQALQTVIDRHDILRTGVVWEGLDAPVQVVWRQSRLHLDALELDPAAGDIGTQLHGRFDPRHYRLDIGQAPLMRLAYAEDPLNRRITAMLLFHHMALDHMAMEVVQHEMQAWLLGEAQTLPAPVPYRNYVAQARLGMSQADHEAFFRDMLGEVDEPTLPFGLQDVQGEGRDIDEASLLLDSRLDQGLRAQARHLGVSAASLMHLAWAEVLGKVSGRQDVVFGTVLMGRMQGGEGADRALGMFINTLPLRVALGGQGVRAGVKATHARLTALLGHEHASLALAQRCSGVAAPLPLFSALLNYRHSAVGSVSEQAMQAWQGIHILSEEERTNYPLTLNVDDQGEGFKLTALVTSSVGAQRVCGYMRTALEQLLEALEHTPQASLQSLSILPEGEREQLLVAFNDTALE</sequence>
<dbReference type="InterPro" id="IPR045851">
    <property type="entry name" value="AMP-bd_C_sf"/>
</dbReference>
<dbReference type="Proteomes" id="UP000037931">
    <property type="component" value="Unassembled WGS sequence"/>
</dbReference>
<dbReference type="FunFam" id="3.30.300.30:FF:000010">
    <property type="entry name" value="Enterobactin synthetase component F"/>
    <property type="match status" value="1"/>
</dbReference>
<keyword evidence="4" id="KW-0597">Phosphoprotein</keyword>
<feature type="non-terminal residue" evidence="6">
    <location>
        <position position="1619"/>
    </location>
</feature>
<keyword evidence="3" id="KW-0596">Phosphopantetheine</keyword>
<dbReference type="SUPFAM" id="SSF56801">
    <property type="entry name" value="Acetyl-CoA synthetase-like"/>
    <property type="match status" value="1"/>
</dbReference>
<name>A0A0M9GBW3_9PSED</name>
<dbReference type="OrthoDB" id="9757559at2"/>
<dbReference type="InterPro" id="IPR010071">
    <property type="entry name" value="AA_adenyl_dom"/>
</dbReference>
<dbReference type="Gene3D" id="2.30.38.10">
    <property type="entry name" value="Luciferase, Domain 3"/>
    <property type="match status" value="1"/>
</dbReference>
<dbReference type="SUPFAM" id="SSF47336">
    <property type="entry name" value="ACP-like"/>
    <property type="match status" value="1"/>
</dbReference>
<dbReference type="InterPro" id="IPR000873">
    <property type="entry name" value="AMP-dep_synth/lig_dom"/>
</dbReference>
<dbReference type="Gene3D" id="3.30.300.30">
    <property type="match status" value="1"/>
</dbReference>
<accession>A0A0M9GBW3</accession>
<dbReference type="Gene3D" id="3.40.50.980">
    <property type="match status" value="2"/>
</dbReference>
<dbReference type="GO" id="GO:0044550">
    <property type="term" value="P:secondary metabolite biosynthetic process"/>
    <property type="evidence" value="ECO:0007669"/>
    <property type="project" value="UniProtKB-ARBA"/>
</dbReference>
<dbReference type="SUPFAM" id="SSF52777">
    <property type="entry name" value="CoA-dependent acyltransferases"/>
    <property type="match status" value="4"/>
</dbReference>
<feature type="domain" description="Carrier" evidence="5">
    <location>
        <begin position="1051"/>
        <end position="1125"/>
    </location>
</feature>
<dbReference type="GO" id="GO:0005737">
    <property type="term" value="C:cytoplasm"/>
    <property type="evidence" value="ECO:0007669"/>
    <property type="project" value="TreeGrafter"/>
</dbReference>
<dbReference type="STRING" id="50340.PF66_06262"/>
<dbReference type="Pfam" id="PF00550">
    <property type="entry name" value="PP-binding"/>
    <property type="match status" value="1"/>
</dbReference>